<evidence type="ECO:0000313" key="2">
    <source>
        <dbReference type="EMBL" id="TQM64832.1"/>
    </source>
</evidence>
<keyword evidence="1" id="KW-0732">Signal</keyword>
<dbReference type="Pfam" id="PF05787">
    <property type="entry name" value="PhoX"/>
    <property type="match status" value="1"/>
</dbReference>
<gene>
    <name evidence="2" type="ORF">FBY41_1212</name>
</gene>
<sequence length="528" mass="55083">MNTRTIAKTALASTLAAAAAFFLGGSADAHGGLPVVNVPNANPKSGIQGTVLTPAATQTSVAWGNLPLSNPDVATGVTHYGYNTLDGAPLTQAKNEARKTEPDKNVYLVLGRKHYLYQGHELGPRGYVTRINLDETDPLKRVTLISDVDTAGNAYPTIDGITWDPFTQQLLLTAESSSPKGGVFGVGLDALGDPVDGGRATRLGALGSGGYEGIQNDADGNVWLVEDIGGAGAAGGKVPNSFVYRFVPTDTSDLTKGGSLQALQIERADGTPVTTSQLQSNPSDAFIGELHSYGTSFATTWVTIHTGVGAFDATAAAKAANATPLKRPENGVFRPGTDFTEFYFTETGDTSATSTLPGADGGVFRISQESASADTGRISIAAVGDKEHTGFDNIAFATADDLLVVEDAGDGLHTQRNALDSGYVFHLADRAGGEAYAAGRDRAPQPVRFLAEGRDASATFDSMSGPSYNDGDNEITGIHVSDGDASVSGLLGAKVPQPATSTAWRTFWTQQHGDNTTWEISWKGARQH</sequence>
<protein>
    <submittedName>
        <fullName evidence="2">Uncharacterized protein DUF839</fullName>
    </submittedName>
</protein>
<reference evidence="2 3" key="1">
    <citation type="submission" date="2019-06" db="EMBL/GenBank/DDBJ databases">
        <title>Genome sequencing of plant associated microbes to promote plant fitness in Sorghum bicolor and Oryza sativa.</title>
        <authorList>
            <person name="Coleman-Derr D."/>
        </authorList>
    </citation>
    <scope>NUCLEOTIDE SEQUENCE [LARGE SCALE GENOMIC DNA]</scope>
    <source>
        <strain evidence="2 3">KV-663</strain>
    </source>
</reference>
<feature type="chain" id="PRO_5021760094" evidence="1">
    <location>
        <begin position="30"/>
        <end position="528"/>
    </location>
</feature>
<dbReference type="AlphaFoldDB" id="A0A543I2N4"/>
<dbReference type="Proteomes" id="UP000316747">
    <property type="component" value="Unassembled WGS sequence"/>
</dbReference>
<proteinExistence type="predicted"/>
<accession>A0A543I2N4</accession>
<organism evidence="2 3">
    <name type="scientific">Humibacillus xanthopallidus</name>
    <dbReference type="NCBI Taxonomy" id="412689"/>
    <lineage>
        <taxon>Bacteria</taxon>
        <taxon>Bacillati</taxon>
        <taxon>Actinomycetota</taxon>
        <taxon>Actinomycetes</taxon>
        <taxon>Micrococcales</taxon>
        <taxon>Intrasporangiaceae</taxon>
        <taxon>Humibacillus</taxon>
    </lineage>
</organism>
<dbReference type="EMBL" id="VFPM01000001">
    <property type="protein sequence ID" value="TQM64832.1"/>
    <property type="molecule type" value="Genomic_DNA"/>
</dbReference>
<evidence type="ECO:0000256" key="1">
    <source>
        <dbReference type="SAM" id="SignalP"/>
    </source>
</evidence>
<keyword evidence="3" id="KW-1185">Reference proteome</keyword>
<name>A0A543I2N4_9MICO</name>
<evidence type="ECO:0000313" key="3">
    <source>
        <dbReference type="Proteomes" id="UP000316747"/>
    </source>
</evidence>
<feature type="signal peptide" evidence="1">
    <location>
        <begin position="1"/>
        <end position="29"/>
    </location>
</feature>
<comment type="caution">
    <text evidence="2">The sequence shown here is derived from an EMBL/GenBank/DDBJ whole genome shotgun (WGS) entry which is preliminary data.</text>
</comment>
<dbReference type="InterPro" id="IPR008557">
    <property type="entry name" value="PhoX"/>
</dbReference>
<dbReference type="RefSeq" id="WP_185748910.1">
    <property type="nucleotide sequence ID" value="NZ_VFPM01000001.1"/>
</dbReference>